<keyword evidence="4" id="KW-1185">Reference proteome</keyword>
<dbReference type="PANTHER" id="PTHR31151:SF0">
    <property type="entry name" value="PROLINE-TRNA LIGASE (DUF1680)"/>
    <property type="match status" value="1"/>
</dbReference>
<feature type="domain" description="Non-reducing end beta-L-arabinofuranosidase-like GH127 middle" evidence="2">
    <location>
        <begin position="445"/>
        <end position="500"/>
    </location>
</feature>
<evidence type="ECO:0000313" key="3">
    <source>
        <dbReference type="EMBL" id="KAJ5732419.1"/>
    </source>
</evidence>
<protein>
    <recommendedName>
        <fullName evidence="2">Non-reducing end beta-L-arabinofuranosidase-like GH127 middle domain-containing protein</fullName>
    </recommendedName>
</protein>
<dbReference type="Proteomes" id="UP001215712">
    <property type="component" value="Unassembled WGS sequence"/>
</dbReference>
<reference evidence="3" key="2">
    <citation type="submission" date="2023-01" db="EMBL/GenBank/DDBJ databases">
        <authorList>
            <person name="Petersen C."/>
        </authorList>
    </citation>
    <scope>NUCLEOTIDE SEQUENCE</scope>
    <source>
        <strain evidence="3">IBT 17514</strain>
    </source>
</reference>
<comment type="caution">
    <text evidence="3">The sequence shown here is derived from an EMBL/GenBank/DDBJ whole genome shotgun (WGS) entry which is preliminary data.</text>
</comment>
<sequence>MLSKRSVLWLLPFAALNLIQKTEAKAPLVPFAYDPLPLGSITPNGWLKTELETSAAGLGGHLYDFYRFVKNSSWIGGDQEYSDLNEALPYWVNALVPLAYTVQDDRLKAQVHDIVDNVLGRIQSDGWIGPETLDSNERMIWARTLLFLGWMNLADANSTYETPIVDAMLRFNGLMNTMLKDNGTGMIWHEGDVPTVDDFLWFRARAEDMMVSVQWLIDNHPRNQTKILMENLDMLHEYAYKWEGWYTEQTYIKEDFYDLPQSVTDDNWQFLHGVTIAEGLKYAAVLRRSTFNDSLLTTAMNGVNWTFEYHGAPSGTILADERIDGLNPYYGSELCTDVETMYSLAYNYFAIGDPYYADRAELAAYNALPAALMGDWWSHQYMTEPNQPFSKNLSATPFYDDNSQSNTFALEPNYPCCTVNHPQGYPKFVLYSYLKKGDTGLVHALLSPGRVQTEVSGKTVSVNCETDYPFDNTLSYTVDSDTDFQLYLRVPNWSTGATIQGLDNTPATDSSTGLMQFDIPSGTTKFNYTIGAKLVVSPRANDTVSVYRGALLYALYIKPDISSGPPKFYNNQSEYPAETYPPQALDYVLLNTTEWNFAIDPTTLAYNPGSGPLPEPTFQDGALPMYMTAKGCLIDWPMFLGAVPGSPIPKKDRTCLGDAFNVTLRPYGSAKLHMSEIPTIDLSETEIFVSKREI</sequence>
<name>A0AAD6HQV0_9EURO</name>
<reference evidence="3" key="1">
    <citation type="journal article" date="2023" name="IMA Fungus">
        <title>Comparative genomic study of the Penicillium genus elucidates a diverse pangenome and 15 lateral gene transfer events.</title>
        <authorList>
            <person name="Petersen C."/>
            <person name="Sorensen T."/>
            <person name="Nielsen M.R."/>
            <person name="Sondergaard T.E."/>
            <person name="Sorensen J.L."/>
            <person name="Fitzpatrick D.A."/>
            <person name="Frisvad J.C."/>
            <person name="Nielsen K.L."/>
        </authorList>
    </citation>
    <scope>NUCLEOTIDE SEQUENCE</scope>
    <source>
        <strain evidence="3">IBT 17514</strain>
    </source>
</reference>
<organism evidence="3 4">
    <name type="scientific">Penicillium malachiteum</name>
    <dbReference type="NCBI Taxonomy" id="1324776"/>
    <lineage>
        <taxon>Eukaryota</taxon>
        <taxon>Fungi</taxon>
        <taxon>Dikarya</taxon>
        <taxon>Ascomycota</taxon>
        <taxon>Pezizomycotina</taxon>
        <taxon>Eurotiomycetes</taxon>
        <taxon>Eurotiomycetidae</taxon>
        <taxon>Eurotiales</taxon>
        <taxon>Aspergillaceae</taxon>
        <taxon>Penicillium</taxon>
    </lineage>
</organism>
<evidence type="ECO:0000259" key="2">
    <source>
        <dbReference type="Pfam" id="PF20736"/>
    </source>
</evidence>
<dbReference type="PANTHER" id="PTHR31151">
    <property type="entry name" value="PROLINE-TRNA LIGASE (DUF1680)"/>
    <property type="match status" value="1"/>
</dbReference>
<dbReference type="AlphaFoldDB" id="A0AAD6HQV0"/>
<accession>A0AAD6HQV0</accession>
<keyword evidence="1" id="KW-0732">Signal</keyword>
<dbReference type="Pfam" id="PF20736">
    <property type="entry name" value="Glyco_hydro127M"/>
    <property type="match status" value="1"/>
</dbReference>
<evidence type="ECO:0000256" key="1">
    <source>
        <dbReference type="SAM" id="SignalP"/>
    </source>
</evidence>
<dbReference type="InterPro" id="IPR049046">
    <property type="entry name" value="Beta-AFase-like_GH127_middle"/>
</dbReference>
<feature type="chain" id="PRO_5041980554" description="Non-reducing end beta-L-arabinofuranosidase-like GH127 middle domain-containing protein" evidence="1">
    <location>
        <begin position="25"/>
        <end position="694"/>
    </location>
</feature>
<dbReference type="EMBL" id="JAQJAN010000004">
    <property type="protein sequence ID" value="KAJ5732419.1"/>
    <property type="molecule type" value="Genomic_DNA"/>
</dbReference>
<gene>
    <name evidence="3" type="ORF">N7493_003900</name>
</gene>
<evidence type="ECO:0000313" key="4">
    <source>
        <dbReference type="Proteomes" id="UP001215712"/>
    </source>
</evidence>
<proteinExistence type="predicted"/>
<feature type="signal peptide" evidence="1">
    <location>
        <begin position="1"/>
        <end position="24"/>
    </location>
</feature>